<evidence type="ECO:0000256" key="3">
    <source>
        <dbReference type="ARBA" id="ARBA00022692"/>
    </source>
</evidence>
<dbReference type="Pfam" id="PF01943">
    <property type="entry name" value="Polysacc_synt"/>
    <property type="match status" value="1"/>
</dbReference>
<reference evidence="7" key="1">
    <citation type="submission" date="2021-01" db="EMBL/GenBank/DDBJ databases">
        <title>Genome public.</title>
        <authorList>
            <person name="Liu C."/>
            <person name="Sun Q."/>
        </authorList>
    </citation>
    <scope>NUCLEOTIDE SEQUENCE</scope>
    <source>
        <strain evidence="7">M6</strain>
    </source>
</reference>
<evidence type="ECO:0000256" key="1">
    <source>
        <dbReference type="ARBA" id="ARBA00004651"/>
    </source>
</evidence>
<protein>
    <submittedName>
        <fullName evidence="7">Oligosaccharide flippase family protein</fullName>
    </submittedName>
</protein>
<feature type="transmembrane region" description="Helical" evidence="6">
    <location>
        <begin position="449"/>
        <end position="472"/>
    </location>
</feature>
<dbReference type="Proteomes" id="UP000633365">
    <property type="component" value="Unassembled WGS sequence"/>
</dbReference>
<evidence type="ECO:0000256" key="6">
    <source>
        <dbReference type="SAM" id="Phobius"/>
    </source>
</evidence>
<dbReference type="InterPro" id="IPR002797">
    <property type="entry name" value="Polysacc_synth"/>
</dbReference>
<feature type="transmembrane region" description="Helical" evidence="6">
    <location>
        <begin position="216"/>
        <end position="235"/>
    </location>
</feature>
<feature type="transmembrane region" description="Helical" evidence="6">
    <location>
        <begin position="51"/>
        <end position="69"/>
    </location>
</feature>
<feature type="transmembrane region" description="Helical" evidence="6">
    <location>
        <begin position="331"/>
        <end position="352"/>
    </location>
</feature>
<dbReference type="PANTHER" id="PTHR30250">
    <property type="entry name" value="PST FAMILY PREDICTED COLANIC ACID TRANSPORTER"/>
    <property type="match status" value="1"/>
</dbReference>
<organism evidence="7 8">
    <name type="scientific">Ruminococcus difficilis</name>
    <dbReference type="NCBI Taxonomy" id="2763069"/>
    <lineage>
        <taxon>Bacteria</taxon>
        <taxon>Bacillati</taxon>
        <taxon>Bacillota</taxon>
        <taxon>Clostridia</taxon>
        <taxon>Eubacteriales</taxon>
        <taxon>Oscillospiraceae</taxon>
        <taxon>Ruminococcus</taxon>
    </lineage>
</organism>
<dbReference type="RefSeq" id="WP_201426629.1">
    <property type="nucleotide sequence ID" value="NZ_JAEQMG010000023.1"/>
</dbReference>
<feature type="transmembrane region" description="Helical" evidence="6">
    <location>
        <begin position="364"/>
        <end position="383"/>
    </location>
</feature>
<feature type="transmembrane region" description="Helical" evidence="6">
    <location>
        <begin position="90"/>
        <end position="112"/>
    </location>
</feature>
<name>A0A934WR17_9FIRM</name>
<accession>A0A934WR17</accession>
<keyword evidence="2" id="KW-1003">Cell membrane</keyword>
<sequence length="496" mass="56116">MEQNSPEKIQGDSVKKNLSFQFIYQVLILVLPLVLAPYLTRTLGDTALGVYSYSYSIGQIFVVLANLGISKYGQRIIAEKKGNVIELRKVYWSLFTVHAVVSAFVFAAYMVFAFACGGNDRVVFLLQGFYVLSAFFDITWFYYGIEKFNGVVIRNTIVKAAEFVLIFLFVKSPDDLWKYTLIMALSILLGMVVLLPPTFKYVKPIRFSFADCKMQISPLMVLFIASVATLLFTFFDKTLLGIFSTKENVAYYEYSNKIVLVPRTIATVISTVMYSRACVFISRNELSEAKKYRTFSLLFIYFISFASIFGLLSVGDLFVNIYYGESFLECVGIINMLSSTILIVALADVVRTQILIPMHKDKEYMIITIISAVLNVAVSMLLLGPLGVYGVVIGSILSETISLVLISLICRKQIDWKEAFVLAVPFVIIGIAMYFSVRLVTLFISDSLFTLLIEVLVGAFVYISLSAVYLLFIYKDKETIRNIIRNLLLKFRRKKK</sequence>
<feature type="transmembrane region" description="Helical" evidence="6">
    <location>
        <begin position="419"/>
        <end position="437"/>
    </location>
</feature>
<feature type="transmembrane region" description="Helical" evidence="6">
    <location>
        <begin position="176"/>
        <end position="195"/>
    </location>
</feature>
<evidence type="ECO:0000256" key="2">
    <source>
        <dbReference type="ARBA" id="ARBA00022475"/>
    </source>
</evidence>
<feature type="transmembrane region" description="Helical" evidence="6">
    <location>
        <begin position="21"/>
        <end position="39"/>
    </location>
</feature>
<feature type="transmembrane region" description="Helical" evidence="6">
    <location>
        <begin position="389"/>
        <end position="410"/>
    </location>
</feature>
<gene>
    <name evidence="7" type="ORF">JKK62_01385</name>
</gene>
<keyword evidence="8" id="KW-1185">Reference proteome</keyword>
<feature type="transmembrane region" description="Helical" evidence="6">
    <location>
        <begin position="152"/>
        <end position="170"/>
    </location>
</feature>
<evidence type="ECO:0000256" key="4">
    <source>
        <dbReference type="ARBA" id="ARBA00022989"/>
    </source>
</evidence>
<comment type="caution">
    <text evidence="7">The sequence shown here is derived from an EMBL/GenBank/DDBJ whole genome shotgun (WGS) entry which is preliminary data.</text>
</comment>
<dbReference type="GO" id="GO:0005886">
    <property type="term" value="C:plasma membrane"/>
    <property type="evidence" value="ECO:0007669"/>
    <property type="project" value="UniProtKB-SubCell"/>
</dbReference>
<feature type="transmembrane region" description="Helical" evidence="6">
    <location>
        <begin position="295"/>
        <end position="319"/>
    </location>
</feature>
<keyword evidence="3 6" id="KW-0812">Transmembrane</keyword>
<feature type="transmembrane region" description="Helical" evidence="6">
    <location>
        <begin position="124"/>
        <end position="145"/>
    </location>
</feature>
<keyword evidence="4 6" id="KW-1133">Transmembrane helix</keyword>
<keyword evidence="5 6" id="KW-0472">Membrane</keyword>
<evidence type="ECO:0000256" key="5">
    <source>
        <dbReference type="ARBA" id="ARBA00023136"/>
    </source>
</evidence>
<proteinExistence type="predicted"/>
<dbReference type="PANTHER" id="PTHR30250:SF11">
    <property type="entry name" value="O-ANTIGEN TRANSPORTER-RELATED"/>
    <property type="match status" value="1"/>
</dbReference>
<feature type="transmembrane region" description="Helical" evidence="6">
    <location>
        <begin position="255"/>
        <end position="274"/>
    </location>
</feature>
<comment type="subcellular location">
    <subcellularLocation>
        <location evidence="1">Cell membrane</location>
        <topology evidence="1">Multi-pass membrane protein</topology>
    </subcellularLocation>
</comment>
<dbReference type="InterPro" id="IPR050833">
    <property type="entry name" value="Poly_Biosynth_Transport"/>
</dbReference>
<evidence type="ECO:0000313" key="8">
    <source>
        <dbReference type="Proteomes" id="UP000633365"/>
    </source>
</evidence>
<evidence type="ECO:0000313" key="7">
    <source>
        <dbReference type="EMBL" id="MBK6087320.1"/>
    </source>
</evidence>
<dbReference type="AlphaFoldDB" id="A0A934WR17"/>
<dbReference type="EMBL" id="JAEQMG010000023">
    <property type="protein sequence ID" value="MBK6087320.1"/>
    <property type="molecule type" value="Genomic_DNA"/>
</dbReference>